<sequence length="46" mass="5236">MTSTSRHTEAPAAHQHEWQLLEVEFEDGHATRVFGCTGCPQEQLRL</sequence>
<dbReference type="Proteomes" id="UP001500221">
    <property type="component" value="Unassembled WGS sequence"/>
</dbReference>
<reference evidence="2" key="1">
    <citation type="journal article" date="2019" name="Int. J. Syst. Evol. Microbiol.">
        <title>The Global Catalogue of Microorganisms (GCM) 10K type strain sequencing project: providing services to taxonomists for standard genome sequencing and annotation.</title>
        <authorList>
            <consortium name="The Broad Institute Genomics Platform"/>
            <consortium name="The Broad Institute Genome Sequencing Center for Infectious Disease"/>
            <person name="Wu L."/>
            <person name="Ma J."/>
        </authorList>
    </citation>
    <scope>NUCLEOTIDE SEQUENCE [LARGE SCALE GENOMIC DNA]</scope>
    <source>
        <strain evidence="2">JCM 18459</strain>
    </source>
</reference>
<comment type="caution">
    <text evidence="1">The sequence shown here is derived from an EMBL/GenBank/DDBJ whole genome shotgun (WGS) entry which is preliminary data.</text>
</comment>
<dbReference type="EMBL" id="BAABKG010000001">
    <property type="protein sequence ID" value="GAA5143739.1"/>
    <property type="molecule type" value="Genomic_DNA"/>
</dbReference>
<accession>A0ABP9PEC7</accession>
<protein>
    <submittedName>
        <fullName evidence="1">Uncharacterized protein</fullName>
    </submittedName>
</protein>
<dbReference type="RefSeq" id="WP_345455124.1">
    <property type="nucleotide sequence ID" value="NZ_BAABKG010000001.1"/>
</dbReference>
<organism evidence="1 2">
    <name type="scientific">Nocardioides marinquilinus</name>
    <dbReference type="NCBI Taxonomy" id="1210400"/>
    <lineage>
        <taxon>Bacteria</taxon>
        <taxon>Bacillati</taxon>
        <taxon>Actinomycetota</taxon>
        <taxon>Actinomycetes</taxon>
        <taxon>Propionibacteriales</taxon>
        <taxon>Nocardioidaceae</taxon>
        <taxon>Nocardioides</taxon>
    </lineage>
</organism>
<evidence type="ECO:0000313" key="1">
    <source>
        <dbReference type="EMBL" id="GAA5143739.1"/>
    </source>
</evidence>
<gene>
    <name evidence="1" type="ORF">GCM10023340_09880</name>
</gene>
<name>A0ABP9PEC7_9ACTN</name>
<proteinExistence type="predicted"/>
<keyword evidence="2" id="KW-1185">Reference proteome</keyword>
<evidence type="ECO:0000313" key="2">
    <source>
        <dbReference type="Proteomes" id="UP001500221"/>
    </source>
</evidence>